<dbReference type="EMBL" id="JAMZIH010005920">
    <property type="protein sequence ID" value="KAJ1674498.1"/>
    <property type="molecule type" value="Genomic_DNA"/>
</dbReference>
<comment type="caution">
    <text evidence="1">The sequence shown here is derived from an EMBL/GenBank/DDBJ whole genome shotgun (WGS) entry which is preliminary data.</text>
</comment>
<keyword evidence="2" id="KW-1185">Reference proteome</keyword>
<protein>
    <submittedName>
        <fullName evidence="1">Uncharacterized protein</fullName>
    </submittedName>
</protein>
<reference evidence="1" key="1">
    <citation type="submission" date="2022-06" db="EMBL/GenBank/DDBJ databases">
        <title>Phylogenomic reconstructions and comparative analyses of Kickxellomycotina fungi.</title>
        <authorList>
            <person name="Reynolds N.K."/>
            <person name="Stajich J.E."/>
            <person name="Barry K."/>
            <person name="Grigoriev I.V."/>
            <person name="Crous P."/>
            <person name="Smith M.E."/>
        </authorList>
    </citation>
    <scope>NUCLEOTIDE SEQUENCE</scope>
    <source>
        <strain evidence="1">RSA 2271</strain>
    </source>
</reference>
<dbReference type="Proteomes" id="UP001145114">
    <property type="component" value="Unassembled WGS sequence"/>
</dbReference>
<accession>A0ACC1HHB8</accession>
<sequence length="115" mass="12310">MIDAGAEMPPRRLYDALMLTLGGHRVQSIDYIVTEVPNATTAVQQGQRTECGDGVGPFVVAEGCLGIPVSCIVPLYRYAWQTFVELRDRTGGGSGEEDLEGSVTPKLMSFGTTGE</sequence>
<evidence type="ECO:0000313" key="1">
    <source>
        <dbReference type="EMBL" id="KAJ1674498.1"/>
    </source>
</evidence>
<name>A0ACC1HHB8_9FUNG</name>
<evidence type="ECO:0000313" key="2">
    <source>
        <dbReference type="Proteomes" id="UP001145114"/>
    </source>
</evidence>
<gene>
    <name evidence="1" type="ORF">EV182_003158</name>
</gene>
<proteinExistence type="predicted"/>
<organism evidence="1 2">
    <name type="scientific">Spiromyces aspiralis</name>
    <dbReference type="NCBI Taxonomy" id="68401"/>
    <lineage>
        <taxon>Eukaryota</taxon>
        <taxon>Fungi</taxon>
        <taxon>Fungi incertae sedis</taxon>
        <taxon>Zoopagomycota</taxon>
        <taxon>Kickxellomycotina</taxon>
        <taxon>Kickxellomycetes</taxon>
        <taxon>Kickxellales</taxon>
        <taxon>Kickxellaceae</taxon>
        <taxon>Spiromyces</taxon>
    </lineage>
</organism>